<evidence type="ECO:0000313" key="4">
    <source>
        <dbReference type="EMBL" id="CDN56352.1"/>
    </source>
</evidence>
<dbReference type="InterPro" id="IPR019432">
    <property type="entry name" value="Acyltransferase_MbtK/IucB-like"/>
</dbReference>
<name>A0A068TCV6_NEOGA</name>
<dbReference type="Gene3D" id="3.40.630.30">
    <property type="match status" value="1"/>
</dbReference>
<feature type="domain" description="N-acetyltransferase" evidence="3">
    <location>
        <begin position="8"/>
        <end position="166"/>
    </location>
</feature>
<comment type="pathway">
    <text evidence="1">Siderophore biosynthesis.</text>
</comment>
<dbReference type="PANTHER" id="PTHR31438">
    <property type="entry name" value="LYSINE N-ACYLTRANSFERASE C17G9.06C-RELATED"/>
    <property type="match status" value="1"/>
</dbReference>
<evidence type="ECO:0000259" key="3">
    <source>
        <dbReference type="PROSITE" id="PS51186"/>
    </source>
</evidence>
<dbReference type="CDD" id="cd04301">
    <property type="entry name" value="NAT_SF"/>
    <property type="match status" value="1"/>
</dbReference>
<evidence type="ECO:0000256" key="1">
    <source>
        <dbReference type="ARBA" id="ARBA00004924"/>
    </source>
</evidence>
<dbReference type="SMART" id="SM01006">
    <property type="entry name" value="AlcB"/>
    <property type="match status" value="1"/>
</dbReference>
<accession>A0A068TCV6</accession>
<dbReference type="Pfam" id="PF13523">
    <property type="entry name" value="Acetyltransf_8"/>
    <property type="match status" value="1"/>
</dbReference>
<proteinExistence type="predicted"/>
<dbReference type="EMBL" id="HG938355">
    <property type="protein sequence ID" value="CDN56352.1"/>
    <property type="molecule type" value="Genomic_DNA"/>
</dbReference>
<sequence length="172" mass="19302">MADGAPRYSFRDVTREDFPLLATWLAEPHIAKWWGKIDEELASIEYSMTSVETRPMIAELDGKPIAYLQYYDPHLEEDHPYQDQPKGTLGIDISIGNAELVGIGHGSAIIRQLTSELFENGAKRIVIDPNPDNAQAIRAYEKAGFRYVDTRTSIYGPAHFMALDASQETDLT</sequence>
<gene>
    <name evidence="4" type="ORF">RG1141_CH40320</name>
</gene>
<evidence type="ECO:0000256" key="2">
    <source>
        <dbReference type="ARBA" id="ARBA00023251"/>
    </source>
</evidence>
<dbReference type="InterPro" id="IPR000182">
    <property type="entry name" value="GNAT_dom"/>
</dbReference>
<dbReference type="HOGENOM" id="CLU_013985_12_0_5"/>
<dbReference type="eggNOG" id="COG1670">
    <property type="taxonomic scope" value="Bacteria"/>
</dbReference>
<dbReference type="PATRIC" id="fig|1028801.3.peg.4109"/>
<dbReference type="PROSITE" id="PS51186">
    <property type="entry name" value="GNAT"/>
    <property type="match status" value="1"/>
</dbReference>
<dbReference type="Proteomes" id="UP000028186">
    <property type="component" value="Chromosome I"/>
</dbReference>
<dbReference type="SUPFAM" id="SSF55729">
    <property type="entry name" value="Acyl-CoA N-acyltransferases (Nat)"/>
    <property type="match status" value="1"/>
</dbReference>
<dbReference type="PANTHER" id="PTHR31438:SF1">
    <property type="entry name" value="LYSINE N-ACYLTRANSFERASE C17G9.06C-RELATED"/>
    <property type="match status" value="1"/>
</dbReference>
<keyword evidence="4" id="KW-0808">Transferase</keyword>
<keyword evidence="2" id="KW-0046">Antibiotic resistance</keyword>
<dbReference type="GO" id="GO:0046677">
    <property type="term" value="P:response to antibiotic"/>
    <property type="evidence" value="ECO:0007669"/>
    <property type="project" value="UniProtKB-KW"/>
</dbReference>
<protein>
    <submittedName>
        <fullName evidence="4">Aminoglycoside 6'-N-acetyltransferase</fullName>
    </submittedName>
</protein>
<evidence type="ECO:0000313" key="5">
    <source>
        <dbReference type="Proteomes" id="UP000028186"/>
    </source>
</evidence>
<dbReference type="KEGG" id="ngl:RG1141_CH40320"/>
<dbReference type="GO" id="GO:0019290">
    <property type="term" value="P:siderophore biosynthetic process"/>
    <property type="evidence" value="ECO:0007669"/>
    <property type="project" value="InterPro"/>
</dbReference>
<dbReference type="InterPro" id="IPR016181">
    <property type="entry name" value="Acyl_CoA_acyltransferase"/>
</dbReference>
<dbReference type="GO" id="GO:0016410">
    <property type="term" value="F:N-acyltransferase activity"/>
    <property type="evidence" value="ECO:0007669"/>
    <property type="project" value="TreeGrafter"/>
</dbReference>
<dbReference type="AlphaFoldDB" id="A0A068TCV6"/>
<reference evidence="5" key="1">
    <citation type="journal article" date="2014" name="BMC Genomics">
        <title>Genome sequencing of two Neorhizobium galegae strains reveals a noeT gene responsible for the unusual acetylation of the nodulation factors.</title>
        <authorList>
            <person name="Osterman J."/>
            <person name="Marsh J."/>
            <person name="Laine P.K."/>
            <person name="Zeng Z."/>
            <person name="Alatalo E."/>
            <person name="Sullivan J.T."/>
            <person name="Young J.P."/>
            <person name="Thomas-Oates J."/>
            <person name="Paulin L."/>
            <person name="Lindstrom K."/>
        </authorList>
    </citation>
    <scope>NUCLEOTIDE SEQUENCE [LARGE SCALE GENOMIC DNA]</scope>
    <source>
        <strain evidence="5">HAMBI 1141</strain>
    </source>
</reference>
<organism evidence="4 5">
    <name type="scientific">Neorhizobium galegae bv. officinalis bv. officinalis str. HAMBI 1141</name>
    <dbReference type="NCBI Taxonomy" id="1028801"/>
    <lineage>
        <taxon>Bacteria</taxon>
        <taxon>Pseudomonadati</taxon>
        <taxon>Pseudomonadota</taxon>
        <taxon>Alphaproteobacteria</taxon>
        <taxon>Hyphomicrobiales</taxon>
        <taxon>Rhizobiaceae</taxon>
        <taxon>Rhizobium/Agrobacterium group</taxon>
        <taxon>Neorhizobium</taxon>
    </lineage>
</organism>